<dbReference type="AlphaFoldDB" id="A0A9J6CYT2"/>
<keyword evidence="2" id="KW-0812">Transmembrane</keyword>
<name>A0A9J6CYT2_RHIMP</name>
<feature type="compositionally biased region" description="Low complexity" evidence="1">
    <location>
        <begin position="48"/>
        <end position="58"/>
    </location>
</feature>
<dbReference type="GO" id="GO:0008028">
    <property type="term" value="F:monocarboxylic acid transmembrane transporter activity"/>
    <property type="evidence" value="ECO:0007669"/>
    <property type="project" value="TreeGrafter"/>
</dbReference>
<feature type="region of interest" description="Disordered" evidence="1">
    <location>
        <begin position="1"/>
        <end position="88"/>
    </location>
</feature>
<feature type="transmembrane region" description="Helical" evidence="2">
    <location>
        <begin position="169"/>
        <end position="193"/>
    </location>
</feature>
<feature type="transmembrane region" description="Helical" evidence="2">
    <location>
        <begin position="133"/>
        <end position="157"/>
    </location>
</feature>
<dbReference type="InterPro" id="IPR036259">
    <property type="entry name" value="MFS_trans_sf"/>
</dbReference>
<organism evidence="3 4">
    <name type="scientific">Rhipicephalus microplus</name>
    <name type="common">Cattle tick</name>
    <name type="synonym">Boophilus microplus</name>
    <dbReference type="NCBI Taxonomy" id="6941"/>
    <lineage>
        <taxon>Eukaryota</taxon>
        <taxon>Metazoa</taxon>
        <taxon>Ecdysozoa</taxon>
        <taxon>Arthropoda</taxon>
        <taxon>Chelicerata</taxon>
        <taxon>Arachnida</taxon>
        <taxon>Acari</taxon>
        <taxon>Parasitiformes</taxon>
        <taxon>Ixodida</taxon>
        <taxon>Ixodoidea</taxon>
        <taxon>Ixodidae</taxon>
        <taxon>Rhipicephalinae</taxon>
        <taxon>Rhipicephalus</taxon>
        <taxon>Boophilus</taxon>
    </lineage>
</organism>
<dbReference type="EMBL" id="JABSTU010004607">
    <property type="protein sequence ID" value="KAH7958030.1"/>
    <property type="molecule type" value="Genomic_DNA"/>
</dbReference>
<keyword evidence="4" id="KW-1185">Reference proteome</keyword>
<keyword evidence="2" id="KW-1133">Transmembrane helix</keyword>
<comment type="caution">
    <text evidence="3">The sequence shown here is derived from an EMBL/GenBank/DDBJ whole genome shotgun (WGS) entry which is preliminary data.</text>
</comment>
<evidence type="ECO:0000256" key="2">
    <source>
        <dbReference type="SAM" id="Phobius"/>
    </source>
</evidence>
<feature type="compositionally biased region" description="Polar residues" evidence="1">
    <location>
        <begin position="10"/>
        <end position="20"/>
    </location>
</feature>
<dbReference type="SUPFAM" id="SSF103473">
    <property type="entry name" value="MFS general substrate transporter"/>
    <property type="match status" value="1"/>
</dbReference>
<sequence>MAEAAPPLGTEQQHATSPPQATEAHANGQQPPMQPEHPAQPEAHEPQPGEQPHPGELEQSGEQALPGQPATPPGGEQPQHPREDLVPDGKHSWTVAVGAAWNVFCCSLLRRAMPVMFLAVGDAFATTSKGPVAWMNAFIYSLAYLLCELLTLIYKLYKPPVATLLCRNVPLKLLSAAGALLIGVGPIVCFFLSDLSIMVPVIGLCCGVGAALSIVVDETAVCLHFKAQRHKALSFIHAAFALPAIVYPVMFMLLVDMFGLDGAMLVSGAVSFNALAGSLVMSR</sequence>
<dbReference type="PANTHER" id="PTHR11360">
    <property type="entry name" value="MONOCARBOXYLATE TRANSPORTER"/>
    <property type="match status" value="1"/>
</dbReference>
<gene>
    <name evidence="3" type="ORF">HPB51_027991</name>
</gene>
<proteinExistence type="predicted"/>
<dbReference type="Proteomes" id="UP000821866">
    <property type="component" value="Unassembled WGS sequence"/>
</dbReference>
<feature type="transmembrane region" description="Helical" evidence="2">
    <location>
        <begin position="260"/>
        <end position="281"/>
    </location>
</feature>
<feature type="transmembrane region" description="Helical" evidence="2">
    <location>
        <begin position="199"/>
        <end position="223"/>
    </location>
</feature>
<protein>
    <submittedName>
        <fullName evidence="3">Uncharacterized protein</fullName>
    </submittedName>
</protein>
<dbReference type="InterPro" id="IPR050327">
    <property type="entry name" value="Proton-linked_MCT"/>
</dbReference>
<evidence type="ECO:0000313" key="4">
    <source>
        <dbReference type="Proteomes" id="UP000821866"/>
    </source>
</evidence>
<dbReference type="VEuPathDB" id="VectorBase:LOC119185730"/>
<evidence type="ECO:0000313" key="3">
    <source>
        <dbReference type="EMBL" id="KAH7958030.1"/>
    </source>
</evidence>
<feature type="transmembrane region" description="Helical" evidence="2">
    <location>
        <begin position="235"/>
        <end position="254"/>
    </location>
</feature>
<accession>A0A9J6CYT2</accession>
<evidence type="ECO:0000256" key="1">
    <source>
        <dbReference type="SAM" id="MobiDB-lite"/>
    </source>
</evidence>
<reference evidence="3" key="1">
    <citation type="journal article" date="2020" name="Cell">
        <title>Large-Scale Comparative Analyses of Tick Genomes Elucidate Their Genetic Diversity and Vector Capacities.</title>
        <authorList>
            <consortium name="Tick Genome and Microbiome Consortium (TIGMIC)"/>
            <person name="Jia N."/>
            <person name="Wang J."/>
            <person name="Shi W."/>
            <person name="Du L."/>
            <person name="Sun Y."/>
            <person name="Zhan W."/>
            <person name="Jiang J.F."/>
            <person name="Wang Q."/>
            <person name="Zhang B."/>
            <person name="Ji P."/>
            <person name="Bell-Sakyi L."/>
            <person name="Cui X.M."/>
            <person name="Yuan T.T."/>
            <person name="Jiang B.G."/>
            <person name="Yang W.F."/>
            <person name="Lam T.T."/>
            <person name="Chang Q.C."/>
            <person name="Ding S.J."/>
            <person name="Wang X.J."/>
            <person name="Zhu J.G."/>
            <person name="Ruan X.D."/>
            <person name="Zhao L."/>
            <person name="Wei J.T."/>
            <person name="Ye R.Z."/>
            <person name="Que T.C."/>
            <person name="Du C.H."/>
            <person name="Zhou Y.H."/>
            <person name="Cheng J.X."/>
            <person name="Dai P.F."/>
            <person name="Guo W.B."/>
            <person name="Han X.H."/>
            <person name="Huang E.J."/>
            <person name="Li L.F."/>
            <person name="Wei W."/>
            <person name="Gao Y.C."/>
            <person name="Liu J.Z."/>
            <person name="Shao H.Z."/>
            <person name="Wang X."/>
            <person name="Wang C.C."/>
            <person name="Yang T.C."/>
            <person name="Huo Q.B."/>
            <person name="Li W."/>
            <person name="Chen H.Y."/>
            <person name="Chen S.E."/>
            <person name="Zhou L.G."/>
            <person name="Ni X.B."/>
            <person name="Tian J.H."/>
            <person name="Sheng Y."/>
            <person name="Liu T."/>
            <person name="Pan Y.S."/>
            <person name="Xia L.Y."/>
            <person name="Li J."/>
            <person name="Zhao F."/>
            <person name="Cao W.C."/>
        </authorList>
    </citation>
    <scope>NUCLEOTIDE SEQUENCE</scope>
    <source>
        <strain evidence="3">Rmic-2018</strain>
    </source>
</reference>
<reference evidence="3" key="2">
    <citation type="submission" date="2021-09" db="EMBL/GenBank/DDBJ databases">
        <authorList>
            <person name="Jia N."/>
            <person name="Wang J."/>
            <person name="Shi W."/>
            <person name="Du L."/>
            <person name="Sun Y."/>
            <person name="Zhan W."/>
            <person name="Jiang J."/>
            <person name="Wang Q."/>
            <person name="Zhang B."/>
            <person name="Ji P."/>
            <person name="Sakyi L.B."/>
            <person name="Cui X."/>
            <person name="Yuan T."/>
            <person name="Jiang B."/>
            <person name="Yang W."/>
            <person name="Lam T.T.-Y."/>
            <person name="Chang Q."/>
            <person name="Ding S."/>
            <person name="Wang X."/>
            <person name="Zhu J."/>
            <person name="Ruan X."/>
            <person name="Zhao L."/>
            <person name="Wei J."/>
            <person name="Que T."/>
            <person name="Du C."/>
            <person name="Cheng J."/>
            <person name="Dai P."/>
            <person name="Han X."/>
            <person name="Huang E."/>
            <person name="Gao Y."/>
            <person name="Liu J."/>
            <person name="Shao H."/>
            <person name="Ye R."/>
            <person name="Li L."/>
            <person name="Wei W."/>
            <person name="Wang X."/>
            <person name="Wang C."/>
            <person name="Huo Q."/>
            <person name="Li W."/>
            <person name="Guo W."/>
            <person name="Chen H."/>
            <person name="Chen S."/>
            <person name="Zhou L."/>
            <person name="Zhou L."/>
            <person name="Ni X."/>
            <person name="Tian J."/>
            <person name="Zhou Y."/>
            <person name="Sheng Y."/>
            <person name="Liu T."/>
            <person name="Pan Y."/>
            <person name="Xia L."/>
            <person name="Li J."/>
            <person name="Zhao F."/>
            <person name="Cao W."/>
        </authorList>
    </citation>
    <scope>NUCLEOTIDE SEQUENCE</scope>
    <source>
        <strain evidence="3">Rmic-2018</strain>
        <tissue evidence="3">Larvae</tissue>
    </source>
</reference>
<keyword evidence="2" id="KW-0472">Membrane</keyword>
<feature type="compositionally biased region" description="Basic and acidic residues" evidence="1">
    <location>
        <begin position="79"/>
        <end position="88"/>
    </location>
</feature>
<dbReference type="PANTHER" id="PTHR11360:SF303">
    <property type="entry name" value="MAJOR FACILITATOR SUPERFAMILY (MFS) PROFILE DOMAIN-CONTAINING PROTEIN"/>
    <property type="match status" value="1"/>
</dbReference>